<dbReference type="InterPro" id="IPR007627">
    <property type="entry name" value="RNA_pol_sigma70_r2"/>
</dbReference>
<dbReference type="SUPFAM" id="SSF88659">
    <property type="entry name" value="Sigma3 and sigma4 domains of RNA polymerase sigma factors"/>
    <property type="match status" value="1"/>
</dbReference>
<dbReference type="GO" id="GO:0006352">
    <property type="term" value="P:DNA-templated transcription initiation"/>
    <property type="evidence" value="ECO:0007669"/>
    <property type="project" value="InterPro"/>
</dbReference>
<dbReference type="InterPro" id="IPR013324">
    <property type="entry name" value="RNA_pol_sigma_r3/r4-like"/>
</dbReference>
<evidence type="ECO:0000313" key="9">
    <source>
        <dbReference type="Proteomes" id="UP000290365"/>
    </source>
</evidence>
<accession>A0A4P6JKM7</accession>
<keyword evidence="5" id="KW-0804">Transcription</keyword>
<evidence type="ECO:0000259" key="7">
    <source>
        <dbReference type="Pfam" id="PF04545"/>
    </source>
</evidence>
<feature type="domain" description="RNA polymerase sigma-70 region 2" evidence="6">
    <location>
        <begin position="16"/>
        <end position="84"/>
    </location>
</feature>
<dbReference type="PANTHER" id="PTHR43133">
    <property type="entry name" value="RNA POLYMERASE ECF-TYPE SIGMA FACTO"/>
    <property type="match status" value="1"/>
</dbReference>
<dbReference type="EMBL" id="CP035758">
    <property type="protein sequence ID" value="QBD75613.1"/>
    <property type="molecule type" value="Genomic_DNA"/>
</dbReference>
<proteinExistence type="inferred from homology"/>
<dbReference type="GO" id="GO:0016987">
    <property type="term" value="F:sigma factor activity"/>
    <property type="evidence" value="ECO:0007669"/>
    <property type="project" value="UniProtKB-KW"/>
</dbReference>
<evidence type="ECO:0000256" key="3">
    <source>
        <dbReference type="ARBA" id="ARBA00023082"/>
    </source>
</evidence>
<keyword evidence="4" id="KW-0238">DNA-binding</keyword>
<dbReference type="NCBIfam" id="TIGR02937">
    <property type="entry name" value="sigma70-ECF"/>
    <property type="match status" value="1"/>
</dbReference>
<name>A0A4P6JKM7_KTERU</name>
<dbReference type="GO" id="GO:0003677">
    <property type="term" value="F:DNA binding"/>
    <property type="evidence" value="ECO:0007669"/>
    <property type="project" value="UniProtKB-KW"/>
</dbReference>
<organism evidence="8 9">
    <name type="scientific">Ktedonosporobacter rubrisoli</name>
    <dbReference type="NCBI Taxonomy" id="2509675"/>
    <lineage>
        <taxon>Bacteria</taxon>
        <taxon>Bacillati</taxon>
        <taxon>Chloroflexota</taxon>
        <taxon>Ktedonobacteria</taxon>
        <taxon>Ktedonobacterales</taxon>
        <taxon>Ktedonosporobacteraceae</taxon>
        <taxon>Ktedonosporobacter</taxon>
    </lineage>
</organism>
<dbReference type="InterPro" id="IPR036388">
    <property type="entry name" value="WH-like_DNA-bd_sf"/>
</dbReference>
<reference evidence="8 9" key="1">
    <citation type="submission" date="2019-01" db="EMBL/GenBank/DDBJ databases">
        <title>Ktedonosporobacter rubrisoli SCAWS-G2.</title>
        <authorList>
            <person name="Huang Y."/>
            <person name="Yan B."/>
        </authorList>
    </citation>
    <scope>NUCLEOTIDE SEQUENCE [LARGE SCALE GENOMIC DNA]</scope>
    <source>
        <strain evidence="8 9">SCAWS-G2</strain>
    </source>
</reference>
<dbReference type="InterPro" id="IPR013325">
    <property type="entry name" value="RNA_pol_sigma_r2"/>
</dbReference>
<dbReference type="Pfam" id="PF04545">
    <property type="entry name" value="Sigma70_r4"/>
    <property type="match status" value="1"/>
</dbReference>
<dbReference type="Gene3D" id="1.10.1740.10">
    <property type="match status" value="1"/>
</dbReference>
<keyword evidence="9" id="KW-1185">Reference proteome</keyword>
<evidence type="ECO:0000256" key="4">
    <source>
        <dbReference type="ARBA" id="ARBA00023125"/>
    </source>
</evidence>
<evidence type="ECO:0000256" key="1">
    <source>
        <dbReference type="ARBA" id="ARBA00010641"/>
    </source>
</evidence>
<evidence type="ECO:0000313" key="8">
    <source>
        <dbReference type="EMBL" id="QBD75613.1"/>
    </source>
</evidence>
<evidence type="ECO:0000259" key="6">
    <source>
        <dbReference type="Pfam" id="PF04542"/>
    </source>
</evidence>
<dbReference type="PANTHER" id="PTHR43133:SF8">
    <property type="entry name" value="RNA POLYMERASE SIGMA FACTOR HI_1459-RELATED"/>
    <property type="match status" value="1"/>
</dbReference>
<gene>
    <name evidence="8" type="ORF">EPA93_06175</name>
</gene>
<keyword evidence="3" id="KW-0731">Sigma factor</keyword>
<dbReference type="Gene3D" id="1.10.10.10">
    <property type="entry name" value="Winged helix-like DNA-binding domain superfamily/Winged helix DNA-binding domain"/>
    <property type="match status" value="1"/>
</dbReference>
<evidence type="ECO:0000256" key="5">
    <source>
        <dbReference type="ARBA" id="ARBA00023163"/>
    </source>
</evidence>
<dbReference type="SUPFAM" id="SSF88946">
    <property type="entry name" value="Sigma2 domain of RNA polymerase sigma factors"/>
    <property type="match status" value="1"/>
</dbReference>
<evidence type="ECO:0000256" key="2">
    <source>
        <dbReference type="ARBA" id="ARBA00023015"/>
    </source>
</evidence>
<dbReference type="Pfam" id="PF04542">
    <property type="entry name" value="Sigma70_r2"/>
    <property type="match status" value="1"/>
</dbReference>
<dbReference type="AlphaFoldDB" id="A0A4P6JKM7"/>
<sequence>MQEQQMISEGSLIADLYERFAPNVLKYIRRHVATREQAEDILLDVFVAALEKPGFAQLDEQQQLAWLRRVAHNKFVDLQRHAQRHSHLPLETVEGMLSDDELAPEQVILRQEAHEHLRMRLDALPVTQREVLRMRFASGLRCLEIGQRINKSEGAARIILSRTLNLLRSSYKRNSEEADSE</sequence>
<feature type="domain" description="RNA polymerase sigma-70 region 4" evidence="7">
    <location>
        <begin position="121"/>
        <end position="168"/>
    </location>
</feature>
<comment type="similarity">
    <text evidence="1">Belongs to the sigma-70 factor family. ECF subfamily.</text>
</comment>
<dbReference type="KEGG" id="kbs:EPA93_06175"/>
<keyword evidence="2" id="KW-0805">Transcription regulation</keyword>
<dbReference type="InterPro" id="IPR007630">
    <property type="entry name" value="RNA_pol_sigma70_r4"/>
</dbReference>
<dbReference type="InterPro" id="IPR039425">
    <property type="entry name" value="RNA_pol_sigma-70-like"/>
</dbReference>
<dbReference type="Proteomes" id="UP000290365">
    <property type="component" value="Chromosome"/>
</dbReference>
<protein>
    <submittedName>
        <fullName evidence="8">Sigma-70 family RNA polymerase sigma factor</fullName>
    </submittedName>
</protein>
<dbReference type="OrthoDB" id="157311at2"/>
<dbReference type="InterPro" id="IPR014284">
    <property type="entry name" value="RNA_pol_sigma-70_dom"/>
</dbReference>